<reference evidence="1" key="1">
    <citation type="submission" date="2023-01" db="EMBL/GenBank/DDBJ databases">
        <title>Phages are important unrecognized players in the ecology of the oral pathogen Porphyromonas gingivalis.</title>
        <authorList>
            <person name="Matrishin C.B."/>
            <person name="Kauffman K.M."/>
        </authorList>
    </citation>
    <scope>NUCLEOTIDE SEQUENCE</scope>
    <source>
        <strain evidence="1">HG1691old</strain>
    </source>
</reference>
<accession>A0AAF0BD67</accession>
<sequence length="141" mass="16876">MKKNVALPEKKEVLNDFFDDLLSFIQAEKRYIVFCLRYKFIEGERESKPKERLKVQTKLQWTATKVDLVELIYALYYARCINNGEAEIKNITEAFELLFNINLGKYYRTYIDVTRRKINRSKFLCSLIKITEEELIEKDSK</sequence>
<evidence type="ECO:0000313" key="1">
    <source>
        <dbReference type="EMBL" id="WCG00142.1"/>
    </source>
</evidence>
<dbReference type="Pfam" id="PF09357">
    <property type="entry name" value="RteC"/>
    <property type="match status" value="1"/>
</dbReference>
<organism evidence="1 2">
    <name type="scientific">Porphyromonas gingivalis</name>
    <name type="common">Bacteroides gingivalis</name>
    <dbReference type="NCBI Taxonomy" id="837"/>
    <lineage>
        <taxon>Bacteria</taxon>
        <taxon>Pseudomonadati</taxon>
        <taxon>Bacteroidota</taxon>
        <taxon>Bacteroidia</taxon>
        <taxon>Bacteroidales</taxon>
        <taxon>Porphyromonadaceae</taxon>
        <taxon>Porphyromonas</taxon>
    </lineage>
</organism>
<name>A0AAF0BD67_PORGN</name>
<dbReference type="EMBL" id="CP116613">
    <property type="protein sequence ID" value="WCG00142.1"/>
    <property type="molecule type" value="Genomic_DNA"/>
</dbReference>
<gene>
    <name evidence="1" type="ORF">NY149_06280</name>
</gene>
<dbReference type="RefSeq" id="WP_256824468.1">
    <property type="nucleotide sequence ID" value="NZ_CP007756.1"/>
</dbReference>
<proteinExistence type="predicted"/>
<dbReference type="InterPro" id="IPR018534">
    <property type="entry name" value="Tet_reg_excision_RteC"/>
</dbReference>
<dbReference type="Proteomes" id="UP001179540">
    <property type="component" value="Chromosome"/>
</dbReference>
<dbReference type="AlphaFoldDB" id="A0AAF0BD67"/>
<evidence type="ECO:0000313" key="2">
    <source>
        <dbReference type="Proteomes" id="UP001179540"/>
    </source>
</evidence>
<protein>
    <submittedName>
        <fullName evidence="1">RteC domain-containing protein</fullName>
    </submittedName>
</protein>